<dbReference type="PANTHER" id="PTHR24421:SF10">
    <property type="entry name" value="NITRATE_NITRITE SENSOR PROTEIN NARQ"/>
    <property type="match status" value="1"/>
</dbReference>
<dbReference type="EC" id="2.7.13.3" evidence="2"/>
<dbReference type="EMBL" id="MEIA01000562">
    <property type="protein sequence ID" value="OJF09506.1"/>
    <property type="molecule type" value="Genomic_DNA"/>
</dbReference>
<comment type="caution">
    <text evidence="13">The sequence shown here is derived from an EMBL/GenBank/DDBJ whole genome shotgun (WGS) entry which is preliminary data.</text>
</comment>
<proteinExistence type="predicted"/>
<keyword evidence="4" id="KW-0808">Transferase</keyword>
<reference evidence="13 14" key="1">
    <citation type="submission" date="2016-09" db="EMBL/GenBank/DDBJ databases">
        <title>Couchioplanes caeruleus draft genome sequence.</title>
        <authorList>
            <person name="Sheehan J."/>
            <person name="Caffrey P."/>
        </authorList>
    </citation>
    <scope>NUCLEOTIDE SEQUENCE [LARGE SCALE GENOMIC DNA]</scope>
    <source>
        <strain evidence="13 14">DSM 43634</strain>
    </source>
</reference>
<keyword evidence="14" id="KW-1185">Reference proteome</keyword>
<dbReference type="GO" id="GO:0005524">
    <property type="term" value="F:ATP binding"/>
    <property type="evidence" value="ECO:0007669"/>
    <property type="project" value="UniProtKB-KW"/>
</dbReference>
<evidence type="ECO:0000313" key="13">
    <source>
        <dbReference type="EMBL" id="OJF09506.1"/>
    </source>
</evidence>
<dbReference type="GO" id="GO:0000155">
    <property type="term" value="F:phosphorelay sensor kinase activity"/>
    <property type="evidence" value="ECO:0007669"/>
    <property type="project" value="InterPro"/>
</dbReference>
<dbReference type="Proteomes" id="UP000182486">
    <property type="component" value="Unassembled WGS sequence"/>
</dbReference>
<dbReference type="InterPro" id="IPR003594">
    <property type="entry name" value="HATPase_dom"/>
</dbReference>
<evidence type="ECO:0000256" key="3">
    <source>
        <dbReference type="ARBA" id="ARBA00022553"/>
    </source>
</evidence>
<keyword evidence="6" id="KW-0418">Kinase</keyword>
<gene>
    <name evidence="13" type="ORF">BG844_37260</name>
</gene>
<evidence type="ECO:0000256" key="9">
    <source>
        <dbReference type="SAM" id="MobiDB-lite"/>
    </source>
</evidence>
<keyword evidence="8" id="KW-0902">Two-component regulatory system</keyword>
<evidence type="ECO:0000256" key="7">
    <source>
        <dbReference type="ARBA" id="ARBA00022840"/>
    </source>
</evidence>
<dbReference type="CDD" id="cd16917">
    <property type="entry name" value="HATPase_UhpB-NarQ-NarX-like"/>
    <property type="match status" value="1"/>
</dbReference>
<dbReference type="GO" id="GO:0046983">
    <property type="term" value="F:protein dimerization activity"/>
    <property type="evidence" value="ECO:0007669"/>
    <property type="project" value="InterPro"/>
</dbReference>
<dbReference type="AlphaFoldDB" id="A0A1K0FWQ5"/>
<dbReference type="InterPro" id="IPR011712">
    <property type="entry name" value="Sig_transdc_His_kin_sub3_dim/P"/>
</dbReference>
<evidence type="ECO:0000256" key="1">
    <source>
        <dbReference type="ARBA" id="ARBA00000085"/>
    </source>
</evidence>
<evidence type="ECO:0000256" key="2">
    <source>
        <dbReference type="ARBA" id="ARBA00012438"/>
    </source>
</evidence>
<feature type="transmembrane region" description="Helical" evidence="10">
    <location>
        <begin position="59"/>
        <end position="82"/>
    </location>
</feature>
<feature type="compositionally biased region" description="Basic and acidic residues" evidence="9">
    <location>
        <begin position="216"/>
        <end position="231"/>
    </location>
</feature>
<feature type="region of interest" description="Disordered" evidence="9">
    <location>
        <begin position="207"/>
        <end position="232"/>
    </location>
</feature>
<feature type="transmembrane region" description="Helical" evidence="10">
    <location>
        <begin position="445"/>
        <end position="464"/>
    </location>
</feature>
<keyword evidence="5" id="KW-0547">Nucleotide-binding</keyword>
<dbReference type="GO" id="GO:0016020">
    <property type="term" value="C:membrane"/>
    <property type="evidence" value="ECO:0007669"/>
    <property type="project" value="InterPro"/>
</dbReference>
<feature type="domain" description="Signal transduction histidine kinase subgroup 3 dimerisation and phosphoacceptor" evidence="12">
    <location>
        <begin position="174"/>
        <end position="207"/>
    </location>
</feature>
<keyword evidence="10" id="KW-1133">Transmembrane helix</keyword>
<evidence type="ECO:0000259" key="11">
    <source>
        <dbReference type="Pfam" id="PF02518"/>
    </source>
</evidence>
<evidence type="ECO:0000313" key="14">
    <source>
        <dbReference type="Proteomes" id="UP000182486"/>
    </source>
</evidence>
<dbReference type="InterPro" id="IPR036890">
    <property type="entry name" value="HATPase_C_sf"/>
</dbReference>
<name>A0A1K0FWQ5_9ACTN</name>
<keyword evidence="7" id="KW-0067">ATP-binding</keyword>
<feature type="region of interest" description="Disordered" evidence="9">
    <location>
        <begin position="408"/>
        <end position="437"/>
    </location>
</feature>
<dbReference type="Pfam" id="PF02518">
    <property type="entry name" value="HATPase_c"/>
    <property type="match status" value="1"/>
</dbReference>
<accession>A0A1K0FWQ5</accession>
<dbReference type="SUPFAM" id="SSF55874">
    <property type="entry name" value="ATPase domain of HSP90 chaperone/DNA topoisomerase II/histidine kinase"/>
    <property type="match status" value="1"/>
</dbReference>
<dbReference type="Gene3D" id="3.30.565.10">
    <property type="entry name" value="Histidine kinase-like ATPase, C-terminal domain"/>
    <property type="match status" value="1"/>
</dbReference>
<keyword evidence="10" id="KW-0812">Transmembrane</keyword>
<keyword evidence="10" id="KW-0472">Membrane</keyword>
<sequence length="562" mass="59216">MRQLGLAVLVAVVSWGVDRLSFDPTWAYFDCESGSTWVLALIGGTVVLALVRLRFPATALVGAAAFFALWPAAGALLALTAFRAAGHVRPERRLRISVALAVLVDLAVAVACAQYGWTIVLAGHAVALLICVGLPFGVQVLLGKADRLVAALRERAHYLEDNYRLAHSAARLQERSRIAQEMHDQLGHRLSLISLYAGALELATTGTETAGSETYGGHEGKPEKAGREHTARTPAGLDEARLIRGTVHAAMQELRSTLGMLRSADPGEPLMQPLAQTGTKTDLALLVAESRSAGVPVALAWHGDDLADAPLPARSAAHRLVRECLTNMHRHAPGAEAAVVVERRPGRVRIEVSSGPPVLRGTAPCSAGTGLGLVGVQERVRLLGGVFSAGATAGGGFRVSAELPLADPTTPEGLPERPVAAGPTPVATRRGSGAHRRGVDDRRGIAVVLTVSLVGIPALVSAVLNGASFIVPGTDPYEDPPAGSIRIGMTQADVTTIVGEDDPLTRLAAKAVETRLPADSTCLYSLDWDGGENEVIVRYCFRVDRLVAMDEFPVRTGNQEPK</sequence>
<dbReference type="Gene3D" id="1.20.5.1930">
    <property type="match status" value="1"/>
</dbReference>
<dbReference type="InterPro" id="IPR050482">
    <property type="entry name" value="Sensor_HK_TwoCompSys"/>
</dbReference>
<protein>
    <recommendedName>
        <fullName evidence="2">histidine kinase</fullName>
        <ecNumber evidence="2">2.7.13.3</ecNumber>
    </recommendedName>
</protein>
<feature type="transmembrane region" description="Helical" evidence="10">
    <location>
        <begin position="123"/>
        <end position="143"/>
    </location>
</feature>
<feature type="domain" description="Histidine kinase/HSP90-like ATPase" evidence="11">
    <location>
        <begin position="316"/>
        <end position="406"/>
    </location>
</feature>
<evidence type="ECO:0000256" key="10">
    <source>
        <dbReference type="SAM" id="Phobius"/>
    </source>
</evidence>
<feature type="transmembrane region" description="Helical" evidence="10">
    <location>
        <begin position="94"/>
        <end position="117"/>
    </location>
</feature>
<evidence type="ECO:0000256" key="4">
    <source>
        <dbReference type="ARBA" id="ARBA00022679"/>
    </source>
</evidence>
<comment type="catalytic activity">
    <reaction evidence="1">
        <text>ATP + protein L-histidine = ADP + protein N-phospho-L-histidine.</text>
        <dbReference type="EC" id="2.7.13.3"/>
    </reaction>
</comment>
<evidence type="ECO:0000259" key="12">
    <source>
        <dbReference type="Pfam" id="PF07730"/>
    </source>
</evidence>
<keyword evidence="3" id="KW-0597">Phosphoprotein</keyword>
<evidence type="ECO:0000256" key="6">
    <source>
        <dbReference type="ARBA" id="ARBA00022777"/>
    </source>
</evidence>
<dbReference type="Pfam" id="PF07730">
    <property type="entry name" value="HisKA_3"/>
    <property type="match status" value="1"/>
</dbReference>
<evidence type="ECO:0000256" key="5">
    <source>
        <dbReference type="ARBA" id="ARBA00022741"/>
    </source>
</evidence>
<evidence type="ECO:0000256" key="8">
    <source>
        <dbReference type="ARBA" id="ARBA00023012"/>
    </source>
</evidence>
<dbReference type="PANTHER" id="PTHR24421">
    <property type="entry name" value="NITRATE/NITRITE SENSOR PROTEIN NARX-RELATED"/>
    <property type="match status" value="1"/>
</dbReference>
<organism evidence="13 14">
    <name type="scientific">Couchioplanes caeruleus subsp. caeruleus</name>
    <dbReference type="NCBI Taxonomy" id="56427"/>
    <lineage>
        <taxon>Bacteria</taxon>
        <taxon>Bacillati</taxon>
        <taxon>Actinomycetota</taxon>
        <taxon>Actinomycetes</taxon>
        <taxon>Micromonosporales</taxon>
        <taxon>Micromonosporaceae</taxon>
        <taxon>Couchioplanes</taxon>
    </lineage>
</organism>